<dbReference type="InterPro" id="IPR007568">
    <property type="entry name" value="RTA1"/>
</dbReference>
<feature type="transmembrane region" description="Helical" evidence="5">
    <location>
        <begin position="133"/>
        <end position="157"/>
    </location>
</feature>
<protein>
    <submittedName>
        <fullName evidence="6">RTA1-domain-containing protein</fullName>
    </submittedName>
</protein>
<dbReference type="KEGG" id="psco:LY89DRAFT_585286"/>
<dbReference type="EMBL" id="KQ947415">
    <property type="protein sequence ID" value="KUJ16877.1"/>
    <property type="molecule type" value="Genomic_DNA"/>
</dbReference>
<dbReference type="RefSeq" id="XP_018071232.1">
    <property type="nucleotide sequence ID" value="XM_018209315.1"/>
</dbReference>
<dbReference type="Pfam" id="PF04479">
    <property type="entry name" value="RTA1"/>
    <property type="match status" value="1"/>
</dbReference>
<evidence type="ECO:0000256" key="4">
    <source>
        <dbReference type="ARBA" id="ARBA00023136"/>
    </source>
</evidence>
<sequence length="299" mass="32699">MLTLLPRTVANTQNFTKETCSVGESVYGYYPSQPVNVILVAIFAISFIANLFQGIKSRSWTFTIALGVGTSAEAVGYIGRLLLRNDPFNKAYMGIQLVCLTVAPAFIAAGIYLTLKYLVIVHGVGFSRLPPKWYTRIFISCDIVSIIVQTAGAGMASGGPSMIKTGNDVMMIGLAFQVVTLAIFRAMALHVWSRISKYKGELSHSTKAMRNTKRFKGLIAFIIVVFTTILIRCIYRVAEMAGGWGNRIMQNQVSFIVLDGVMCFIAVLALNVFHPGFLFQESHGTVEGGARDSTVVQKV</sequence>
<evidence type="ECO:0000313" key="7">
    <source>
        <dbReference type="Proteomes" id="UP000070700"/>
    </source>
</evidence>
<keyword evidence="3 5" id="KW-1133">Transmembrane helix</keyword>
<evidence type="ECO:0000256" key="1">
    <source>
        <dbReference type="ARBA" id="ARBA00004141"/>
    </source>
</evidence>
<name>A0A194XAT6_MOLSC</name>
<organism evidence="6 7">
    <name type="scientific">Mollisia scopiformis</name>
    <name type="common">Conifer needle endophyte fungus</name>
    <name type="synonym">Phialocephala scopiformis</name>
    <dbReference type="NCBI Taxonomy" id="149040"/>
    <lineage>
        <taxon>Eukaryota</taxon>
        <taxon>Fungi</taxon>
        <taxon>Dikarya</taxon>
        <taxon>Ascomycota</taxon>
        <taxon>Pezizomycotina</taxon>
        <taxon>Leotiomycetes</taxon>
        <taxon>Helotiales</taxon>
        <taxon>Mollisiaceae</taxon>
        <taxon>Mollisia</taxon>
    </lineage>
</organism>
<evidence type="ECO:0000256" key="5">
    <source>
        <dbReference type="SAM" id="Phobius"/>
    </source>
</evidence>
<dbReference type="GeneID" id="28819041"/>
<gene>
    <name evidence="6" type="ORF">LY89DRAFT_585286</name>
</gene>
<dbReference type="PANTHER" id="PTHR31465">
    <property type="entry name" value="PROTEIN RTA1-RELATED"/>
    <property type="match status" value="1"/>
</dbReference>
<keyword evidence="2 5" id="KW-0812">Transmembrane</keyword>
<feature type="transmembrane region" description="Helical" evidence="5">
    <location>
        <begin position="253"/>
        <end position="273"/>
    </location>
</feature>
<dbReference type="OrthoDB" id="4521223at2759"/>
<accession>A0A194XAT6</accession>
<feature type="transmembrane region" description="Helical" evidence="5">
    <location>
        <begin position="217"/>
        <end position="238"/>
    </location>
</feature>
<evidence type="ECO:0000256" key="2">
    <source>
        <dbReference type="ARBA" id="ARBA00022692"/>
    </source>
</evidence>
<comment type="subcellular location">
    <subcellularLocation>
        <location evidence="1">Membrane</location>
        <topology evidence="1">Multi-pass membrane protein</topology>
    </subcellularLocation>
</comment>
<reference evidence="6 7" key="1">
    <citation type="submission" date="2015-10" db="EMBL/GenBank/DDBJ databases">
        <title>Full genome of DAOMC 229536 Phialocephala scopiformis, a fungal endophyte of spruce producing the potent anti-insectan compound rugulosin.</title>
        <authorList>
            <consortium name="DOE Joint Genome Institute"/>
            <person name="Walker A.K."/>
            <person name="Frasz S.L."/>
            <person name="Seifert K.A."/>
            <person name="Miller J.D."/>
            <person name="Mondo S.J."/>
            <person name="Labutti K."/>
            <person name="Lipzen A."/>
            <person name="Dockter R."/>
            <person name="Kennedy M."/>
            <person name="Grigoriev I.V."/>
            <person name="Spatafora J.W."/>
        </authorList>
    </citation>
    <scope>NUCLEOTIDE SEQUENCE [LARGE SCALE GENOMIC DNA]</scope>
    <source>
        <strain evidence="6 7">CBS 120377</strain>
    </source>
</reference>
<evidence type="ECO:0000256" key="3">
    <source>
        <dbReference type="ARBA" id="ARBA00022989"/>
    </source>
</evidence>
<keyword evidence="7" id="KW-1185">Reference proteome</keyword>
<feature type="transmembrane region" description="Helical" evidence="5">
    <location>
        <begin position="91"/>
        <end position="113"/>
    </location>
</feature>
<proteinExistence type="predicted"/>
<evidence type="ECO:0000313" key="6">
    <source>
        <dbReference type="EMBL" id="KUJ16877.1"/>
    </source>
</evidence>
<feature type="transmembrane region" description="Helical" evidence="5">
    <location>
        <begin position="35"/>
        <end position="52"/>
    </location>
</feature>
<dbReference type="InParanoid" id="A0A194XAT6"/>
<dbReference type="AlphaFoldDB" id="A0A194XAT6"/>
<dbReference type="Proteomes" id="UP000070700">
    <property type="component" value="Unassembled WGS sequence"/>
</dbReference>
<dbReference type="GO" id="GO:0005886">
    <property type="term" value="C:plasma membrane"/>
    <property type="evidence" value="ECO:0007669"/>
    <property type="project" value="TreeGrafter"/>
</dbReference>
<dbReference type="PANTHER" id="PTHR31465:SF8">
    <property type="entry name" value="DOMAIN PROTEIN, PUTATIVE (AFU_ORTHOLOGUE AFUA_6G14140)-RELATED"/>
    <property type="match status" value="1"/>
</dbReference>
<keyword evidence="4 5" id="KW-0472">Membrane</keyword>
<feature type="transmembrane region" description="Helical" evidence="5">
    <location>
        <begin position="169"/>
        <end position="192"/>
    </location>
</feature>
<feature type="transmembrane region" description="Helical" evidence="5">
    <location>
        <begin position="59"/>
        <end position="79"/>
    </location>
</feature>
<dbReference type="GO" id="GO:0000324">
    <property type="term" value="C:fungal-type vacuole"/>
    <property type="evidence" value="ECO:0007669"/>
    <property type="project" value="TreeGrafter"/>
</dbReference>